<dbReference type="OrthoDB" id="9798188at2"/>
<evidence type="ECO:0000256" key="6">
    <source>
        <dbReference type="ARBA" id="ARBA00023122"/>
    </source>
</evidence>
<feature type="transmembrane region" description="Helical" evidence="10">
    <location>
        <begin position="132"/>
        <end position="154"/>
    </location>
</feature>
<comment type="similarity">
    <text evidence="2">Belongs to the UPF0053 family.</text>
</comment>
<reference evidence="13 14" key="1">
    <citation type="journal article" date="2017" name="Genome Announc.">
        <title>Draft Genome Sequence of Romboutsia weinsteinii sp. nov. Strain CCRI-19649(T) Isolated from Surface Water.</title>
        <authorList>
            <person name="Maheux A.F."/>
            <person name="Boudreau D.K."/>
            <person name="Berube E."/>
            <person name="Boissinot M."/>
            <person name="Cantin P."/>
            <person name="Raymond F."/>
            <person name="Corbeil J."/>
            <person name="Omar R.F."/>
            <person name="Bergeron M.G."/>
        </authorList>
    </citation>
    <scope>NUCLEOTIDE SEQUENCE [LARGE SCALE GENOMIC DNA]</scope>
    <source>
        <strain evidence="13 14">CCRI-19649</strain>
    </source>
</reference>
<evidence type="ECO:0000259" key="12">
    <source>
        <dbReference type="PROSITE" id="PS51846"/>
    </source>
</evidence>
<evidence type="ECO:0000256" key="3">
    <source>
        <dbReference type="ARBA" id="ARBA00022692"/>
    </source>
</evidence>
<dbReference type="Gene3D" id="3.30.465.10">
    <property type="match status" value="1"/>
</dbReference>
<dbReference type="InterPro" id="IPR000644">
    <property type="entry name" value="CBS_dom"/>
</dbReference>
<dbReference type="InterPro" id="IPR002550">
    <property type="entry name" value="CNNM"/>
</dbReference>
<evidence type="ECO:0000256" key="10">
    <source>
        <dbReference type="SAM" id="Phobius"/>
    </source>
</evidence>
<gene>
    <name evidence="13" type="ORF">CHL78_015595</name>
</gene>
<name>A0A371IZY0_9FIRM</name>
<feature type="transmembrane region" description="Helical" evidence="10">
    <location>
        <begin position="93"/>
        <end position="112"/>
    </location>
</feature>
<dbReference type="InterPro" id="IPR036318">
    <property type="entry name" value="FAD-bd_PCMH-like_sf"/>
</dbReference>
<dbReference type="GO" id="GO:0005886">
    <property type="term" value="C:plasma membrane"/>
    <property type="evidence" value="ECO:0007669"/>
    <property type="project" value="TreeGrafter"/>
</dbReference>
<accession>A0A371IZY0</accession>
<dbReference type="PROSITE" id="PS51846">
    <property type="entry name" value="CNNM"/>
    <property type="match status" value="1"/>
</dbReference>
<dbReference type="SUPFAM" id="SSF56176">
    <property type="entry name" value="FAD-binding/transporter-associated domain-like"/>
    <property type="match status" value="1"/>
</dbReference>
<evidence type="ECO:0000256" key="2">
    <source>
        <dbReference type="ARBA" id="ARBA00006337"/>
    </source>
</evidence>
<keyword evidence="4" id="KW-0677">Repeat</keyword>
<dbReference type="PANTHER" id="PTHR22777">
    <property type="entry name" value="HEMOLYSIN-RELATED"/>
    <property type="match status" value="1"/>
</dbReference>
<dbReference type="Pfam" id="PF03471">
    <property type="entry name" value="CorC_HlyC"/>
    <property type="match status" value="1"/>
</dbReference>
<feature type="transmembrane region" description="Helical" evidence="10">
    <location>
        <begin position="6"/>
        <end position="25"/>
    </location>
</feature>
<evidence type="ECO:0000256" key="1">
    <source>
        <dbReference type="ARBA" id="ARBA00004141"/>
    </source>
</evidence>
<dbReference type="Pfam" id="PF00571">
    <property type="entry name" value="CBS"/>
    <property type="match status" value="2"/>
</dbReference>
<dbReference type="InterPro" id="IPR046342">
    <property type="entry name" value="CBS_dom_sf"/>
</dbReference>
<organism evidence="13 14">
    <name type="scientific">Romboutsia weinsteinii</name>
    <dbReference type="NCBI Taxonomy" id="2020949"/>
    <lineage>
        <taxon>Bacteria</taxon>
        <taxon>Bacillati</taxon>
        <taxon>Bacillota</taxon>
        <taxon>Clostridia</taxon>
        <taxon>Peptostreptococcales</taxon>
        <taxon>Peptostreptococcaceae</taxon>
        <taxon>Romboutsia</taxon>
    </lineage>
</organism>
<dbReference type="SUPFAM" id="SSF54631">
    <property type="entry name" value="CBS-domain pair"/>
    <property type="match status" value="1"/>
</dbReference>
<protein>
    <submittedName>
        <fullName evidence="13">HlyC/CorC family transporter</fullName>
    </submittedName>
</protein>
<keyword evidence="3 9" id="KW-0812">Transmembrane</keyword>
<dbReference type="Proteomes" id="UP000215694">
    <property type="component" value="Unassembled WGS sequence"/>
</dbReference>
<keyword evidence="14" id="KW-1185">Reference proteome</keyword>
<dbReference type="PROSITE" id="PS51371">
    <property type="entry name" value="CBS"/>
    <property type="match status" value="2"/>
</dbReference>
<dbReference type="InterPro" id="IPR005170">
    <property type="entry name" value="Transptr-assoc_dom"/>
</dbReference>
<dbReference type="GO" id="GO:0050660">
    <property type="term" value="F:flavin adenine dinucleotide binding"/>
    <property type="evidence" value="ECO:0007669"/>
    <property type="project" value="InterPro"/>
</dbReference>
<keyword evidence="6 8" id="KW-0129">CBS domain</keyword>
<proteinExistence type="inferred from homology"/>
<dbReference type="AlphaFoldDB" id="A0A371IZY0"/>
<evidence type="ECO:0000259" key="11">
    <source>
        <dbReference type="PROSITE" id="PS51371"/>
    </source>
</evidence>
<feature type="domain" description="CBS" evidence="11">
    <location>
        <begin position="274"/>
        <end position="331"/>
    </location>
</feature>
<dbReference type="SMART" id="SM01091">
    <property type="entry name" value="CorC_HlyC"/>
    <property type="match status" value="1"/>
</dbReference>
<keyword evidence="5 9" id="KW-1133">Transmembrane helix</keyword>
<evidence type="ECO:0000313" key="13">
    <source>
        <dbReference type="EMBL" id="RDY25968.1"/>
    </source>
</evidence>
<dbReference type="FunFam" id="3.10.580.10:FF:000002">
    <property type="entry name" value="Magnesium/cobalt efflux protein CorC"/>
    <property type="match status" value="1"/>
</dbReference>
<evidence type="ECO:0000313" key="14">
    <source>
        <dbReference type="Proteomes" id="UP000215694"/>
    </source>
</evidence>
<evidence type="ECO:0000256" key="9">
    <source>
        <dbReference type="PROSITE-ProRule" id="PRU01193"/>
    </source>
</evidence>
<dbReference type="Gene3D" id="3.10.580.10">
    <property type="entry name" value="CBS-domain"/>
    <property type="match status" value="1"/>
</dbReference>
<dbReference type="RefSeq" id="WP_094367159.1">
    <property type="nucleotide sequence ID" value="NZ_NOJY02000040.1"/>
</dbReference>
<dbReference type="EMBL" id="NOJY02000040">
    <property type="protein sequence ID" value="RDY25968.1"/>
    <property type="molecule type" value="Genomic_DNA"/>
</dbReference>
<sequence length="416" mass="46697">MDSTSNLIQIAILVILLIGSGFFSASETSLMSLSKIRIRYMQEEGIKGAKLVSSLIEDPNKLLGGILVGNNVVNIAATSISTSLFMSILGDQGVPVATAVMTILVLIFGEITPKTIAANNSEKVALLVAKPIKVIITVLRPIVWIFNLITGVIFKLMGIQNKGTQPYITEEELKTMVNVSHEEGVLEIEERQIINNVFQFGDMQAKEAMVQRLDMIAINSEDNYDEIIEMFKNEKVSRLPVYNDSIDDIIGILNIKDVIFLNDKEVENFDVNNYTREPFFTYEFKKITQLLEEMKKEKSQMAIVVDEYGGTAGLITIEDLVEVIVGDIDDEYDEDEDEIQVIKEDEYVVEGGTKISDVNELIGIKLESEEFDSIGGFIIGHLRRIPEENEVVEVDNIRLCIESIDKNRIKKIRIFT</sequence>
<dbReference type="InterPro" id="IPR016169">
    <property type="entry name" value="FAD-bd_PCMH_sub2"/>
</dbReference>
<evidence type="ECO:0000256" key="8">
    <source>
        <dbReference type="PROSITE-ProRule" id="PRU00703"/>
    </source>
</evidence>
<evidence type="ECO:0000256" key="4">
    <source>
        <dbReference type="ARBA" id="ARBA00022737"/>
    </source>
</evidence>
<dbReference type="CDD" id="cd04590">
    <property type="entry name" value="CBS_pair_CorC_HlyC_assoc"/>
    <property type="match status" value="1"/>
</dbReference>
<comment type="subcellular location">
    <subcellularLocation>
        <location evidence="1">Membrane</location>
        <topology evidence="1">Multi-pass membrane protein</topology>
    </subcellularLocation>
</comment>
<dbReference type="Pfam" id="PF01595">
    <property type="entry name" value="CNNM"/>
    <property type="match status" value="1"/>
</dbReference>
<dbReference type="PANTHER" id="PTHR22777:SF17">
    <property type="entry name" value="UPF0053 PROTEIN SLL0260"/>
    <property type="match status" value="1"/>
</dbReference>
<dbReference type="InterPro" id="IPR044751">
    <property type="entry name" value="Ion_transp-like_CBS"/>
</dbReference>
<comment type="caution">
    <text evidence="13">The sequence shown here is derived from an EMBL/GenBank/DDBJ whole genome shotgun (WGS) entry which is preliminary data.</text>
</comment>
<evidence type="ECO:0000256" key="7">
    <source>
        <dbReference type="ARBA" id="ARBA00023136"/>
    </source>
</evidence>
<evidence type="ECO:0000256" key="5">
    <source>
        <dbReference type="ARBA" id="ARBA00022989"/>
    </source>
</evidence>
<feature type="domain" description="CBS" evidence="11">
    <location>
        <begin position="209"/>
        <end position="271"/>
    </location>
</feature>
<dbReference type="SMART" id="SM00116">
    <property type="entry name" value="CBS"/>
    <property type="match status" value="2"/>
</dbReference>
<keyword evidence="7 9" id="KW-0472">Membrane</keyword>
<feature type="domain" description="CNNM transmembrane" evidence="12">
    <location>
        <begin position="2"/>
        <end position="190"/>
    </location>
</feature>